<dbReference type="EMBL" id="CAADFU010000040">
    <property type="protein sequence ID" value="VFK44589.1"/>
    <property type="molecule type" value="Genomic_DNA"/>
</dbReference>
<sequence length="63" mass="6861">MGSKPGQDAAAFMEKMRADPKIRRVVMICDRIYAEKADGRAGCVGMEARIISAGVYARPSRNS</sequence>
<dbReference type="EMBL" id="CAADFR010000040">
    <property type="protein sequence ID" value="VFK39489.1"/>
    <property type="molecule type" value="Genomic_DNA"/>
</dbReference>
<protein>
    <submittedName>
        <fullName evidence="2">Uncharacterized protein</fullName>
    </submittedName>
</protein>
<organism evidence="2">
    <name type="scientific">Candidatus Kentrum sp. SD</name>
    <dbReference type="NCBI Taxonomy" id="2126332"/>
    <lineage>
        <taxon>Bacteria</taxon>
        <taxon>Pseudomonadati</taxon>
        <taxon>Pseudomonadota</taxon>
        <taxon>Gammaproteobacteria</taxon>
        <taxon>Candidatus Kentrum</taxon>
    </lineage>
</organism>
<proteinExistence type="predicted"/>
<evidence type="ECO:0000313" key="1">
    <source>
        <dbReference type="EMBL" id="VFK39489.1"/>
    </source>
</evidence>
<reference evidence="2" key="1">
    <citation type="submission" date="2019-02" db="EMBL/GenBank/DDBJ databases">
        <authorList>
            <person name="Gruber-Vodicka R. H."/>
            <person name="Seah K. B. B."/>
        </authorList>
    </citation>
    <scope>NUCLEOTIDE SEQUENCE</scope>
    <source>
        <strain evidence="3">BECK_S127</strain>
        <strain evidence="2">BECK_S1320</strain>
        <strain evidence="1">BECK_S1321</strain>
    </source>
</reference>
<dbReference type="EMBL" id="CAADHB010000033">
    <property type="protein sequence ID" value="VFK79021.1"/>
    <property type="molecule type" value="Genomic_DNA"/>
</dbReference>
<accession>A0A450YSX8</accession>
<gene>
    <name evidence="3" type="ORF">BECKSD772D_GA0070982_10333</name>
    <name evidence="2" type="ORF">BECKSD772E_GA0070983_104017</name>
    <name evidence="1" type="ORF">BECKSD772F_GA0070984_104017</name>
</gene>
<evidence type="ECO:0000313" key="2">
    <source>
        <dbReference type="EMBL" id="VFK44589.1"/>
    </source>
</evidence>
<name>A0A450YSX8_9GAMM</name>
<evidence type="ECO:0000313" key="3">
    <source>
        <dbReference type="EMBL" id="VFK79021.1"/>
    </source>
</evidence>
<dbReference type="AlphaFoldDB" id="A0A450YSX8"/>